<accession>A0A5J4KY75</accession>
<organism evidence="2 3">
    <name type="scientific">Dictyobacter vulcani</name>
    <dbReference type="NCBI Taxonomy" id="2607529"/>
    <lineage>
        <taxon>Bacteria</taxon>
        <taxon>Bacillati</taxon>
        <taxon>Chloroflexota</taxon>
        <taxon>Ktedonobacteria</taxon>
        <taxon>Ktedonobacterales</taxon>
        <taxon>Dictyobacteraceae</taxon>
        <taxon>Dictyobacter</taxon>
    </lineage>
</organism>
<dbReference type="RefSeq" id="WP_151759165.1">
    <property type="nucleotide sequence ID" value="NZ_BKZW01000004.1"/>
</dbReference>
<keyword evidence="3" id="KW-1185">Reference proteome</keyword>
<feature type="domain" description="YcaO" evidence="1">
    <location>
        <begin position="471"/>
        <end position="650"/>
    </location>
</feature>
<protein>
    <recommendedName>
        <fullName evidence="1">YcaO domain-containing protein</fullName>
    </recommendedName>
</protein>
<evidence type="ECO:0000259" key="1">
    <source>
        <dbReference type="Pfam" id="PF02624"/>
    </source>
</evidence>
<evidence type="ECO:0000313" key="2">
    <source>
        <dbReference type="EMBL" id="GER91517.1"/>
    </source>
</evidence>
<dbReference type="Pfam" id="PF02624">
    <property type="entry name" value="YcaO"/>
    <property type="match status" value="1"/>
</dbReference>
<dbReference type="Gene3D" id="3.90.930.60">
    <property type="match status" value="1"/>
</dbReference>
<dbReference type="Gene3D" id="3.40.50.720">
    <property type="entry name" value="NAD(P)-binding Rossmann-like Domain"/>
    <property type="match status" value="1"/>
</dbReference>
<dbReference type="NCBIfam" id="TIGR03882">
    <property type="entry name" value="cyclo_dehyd_2"/>
    <property type="match status" value="1"/>
</dbReference>
<gene>
    <name evidence="2" type="ORF">KDW_56790</name>
</gene>
<dbReference type="Proteomes" id="UP000326912">
    <property type="component" value="Unassembled WGS sequence"/>
</dbReference>
<dbReference type="EMBL" id="BKZW01000004">
    <property type="protein sequence ID" value="GER91517.1"/>
    <property type="molecule type" value="Genomic_DNA"/>
</dbReference>
<comment type="caution">
    <text evidence="2">The sequence shown here is derived from an EMBL/GenBank/DDBJ whole genome shotgun (WGS) entry which is preliminary data.</text>
</comment>
<dbReference type="InterPro" id="IPR022291">
    <property type="entry name" value="Bacteriocin_synth_cyclodeHase"/>
</dbReference>
<reference evidence="2 3" key="1">
    <citation type="submission" date="2019-10" db="EMBL/GenBank/DDBJ databases">
        <title>Dictyobacter vulcani sp. nov., within the class Ktedonobacteria, isolated from soil of volcanic Mt. Zao.</title>
        <authorList>
            <person name="Zheng Y."/>
            <person name="Wang C.M."/>
            <person name="Sakai Y."/>
            <person name="Abe K."/>
            <person name="Yokota A."/>
            <person name="Yabe S."/>
        </authorList>
    </citation>
    <scope>NUCLEOTIDE SEQUENCE [LARGE SCALE GENOMIC DNA]</scope>
    <source>
        <strain evidence="2 3">W12</strain>
    </source>
</reference>
<dbReference type="InterPro" id="IPR003776">
    <property type="entry name" value="YcaO-like_dom"/>
</dbReference>
<proteinExistence type="predicted"/>
<name>A0A5J4KY75_9CHLR</name>
<sequence length="708" mass="78898">MLAEDMRPKLTADSCYIQVQDGVYLRGNHGGLVLKGRSLYRLLIHLTPRLDGKSTLHALTEGLEPAQKNMITKLLEKLVAHHFLQDENQQQASSLNSEELTPYASATTFIGSFQDAPEHHFEQFRNQRLLIIGAGSTFTALIQACLQSGIRHIDGMGDQIDTKASFSPSDPEQTVRLLGTFPWDDAAAMLKTIQTYDTIIALADRSSLARARVLNKLCVEQKRTLMQAIVVDEHAWIGPLLRPDTLDCGGCWECAWLRLRAHHEQDPHYAFEDQAASPDNLSLTPSVAMLLAYRLVFALFTACTHASRTEQLDTLTKMDLQTYLSETHTFLPHSCCTTCQQPITPTATQFLASIQQLQQHPPLQPETFQEQLTRCFDSDLGLFAPQTETTYVQMPLAVQTITITHEGELVELIATNLQTQTAWLQVCQQACAYYASRIVDQRRLLPSILIQQQSLPALTIAETSKLKAPAATDDRWIWALDMHTQQPYLVPAARVFSTSDDKIATGPGVAAGMTWDETISQALLDWSQQLTLANVTQTPQAYRQVDLASTPMTEVGTQFYQLLIAAGCQLTVYDVTGALQIPTFAICSDGQTVAYGTQCTVAEALEKGLQQALQHHQATMFQQSTPTPATVAELPLHLRGNELYVPDENTRSETSSAAWLLQRFQANRLRILTIPLDHDPALIKIMPFSVRLLLTCTNQDDREEWITI</sequence>
<dbReference type="AlphaFoldDB" id="A0A5J4KY75"/>
<evidence type="ECO:0000313" key="3">
    <source>
        <dbReference type="Proteomes" id="UP000326912"/>
    </source>
</evidence>